<dbReference type="InterPro" id="IPR011990">
    <property type="entry name" value="TPR-like_helical_dom_sf"/>
</dbReference>
<dbReference type="FunFam" id="1.25.40.10:FF:000333">
    <property type="entry name" value="Pentatricopeptide repeat-containing protein"/>
    <property type="match status" value="1"/>
</dbReference>
<dbReference type="Gene3D" id="1.25.40.10">
    <property type="entry name" value="Tetratricopeptide repeat domain"/>
    <property type="match status" value="4"/>
</dbReference>
<dbReference type="PANTHER" id="PTHR47926">
    <property type="entry name" value="PENTATRICOPEPTIDE REPEAT-CONTAINING PROTEIN"/>
    <property type="match status" value="1"/>
</dbReference>
<feature type="repeat" description="PPR" evidence="3">
    <location>
        <begin position="366"/>
        <end position="400"/>
    </location>
</feature>
<evidence type="ECO:0000256" key="1">
    <source>
        <dbReference type="ARBA" id="ARBA00006643"/>
    </source>
</evidence>
<dbReference type="AlphaFoldDB" id="A0A7N0ZVL6"/>
<feature type="repeat" description="PPR" evidence="3">
    <location>
        <begin position="437"/>
        <end position="471"/>
    </location>
</feature>
<dbReference type="PROSITE" id="PS51375">
    <property type="entry name" value="PPR"/>
    <property type="match status" value="6"/>
</dbReference>
<dbReference type="EnsemblPlants" id="Kaladp0039s0601.1.v1.1">
    <property type="protein sequence ID" value="Kaladp0039s0601.1.v1.1.CDS.1"/>
    <property type="gene ID" value="Kaladp0039s0601.v1.1"/>
</dbReference>
<feature type="repeat" description="PPR" evidence="3">
    <location>
        <begin position="266"/>
        <end position="300"/>
    </location>
</feature>
<dbReference type="Pfam" id="PF01535">
    <property type="entry name" value="PPR"/>
    <property type="match status" value="4"/>
</dbReference>
<proteinExistence type="inferred from homology"/>
<dbReference type="GO" id="GO:0009451">
    <property type="term" value="P:RNA modification"/>
    <property type="evidence" value="ECO:0007669"/>
    <property type="project" value="InterPro"/>
</dbReference>
<dbReference type="SUPFAM" id="SSF48452">
    <property type="entry name" value="TPR-like"/>
    <property type="match status" value="1"/>
</dbReference>
<evidence type="ECO:0000313" key="5">
    <source>
        <dbReference type="Proteomes" id="UP000594263"/>
    </source>
</evidence>
<evidence type="ECO:0000313" key="4">
    <source>
        <dbReference type="EnsemblPlants" id="Kaladp0039s0601.1.v1.1.CDS.1"/>
    </source>
</evidence>
<feature type="repeat" description="PPR" evidence="3">
    <location>
        <begin position="173"/>
        <end position="203"/>
    </location>
</feature>
<dbReference type="InterPro" id="IPR046960">
    <property type="entry name" value="PPR_At4g14850-like_plant"/>
</dbReference>
<evidence type="ECO:0000256" key="2">
    <source>
        <dbReference type="ARBA" id="ARBA00022737"/>
    </source>
</evidence>
<keyword evidence="2" id="KW-0677">Repeat</keyword>
<keyword evidence="5" id="KW-1185">Reference proteome</keyword>
<feature type="repeat" description="PPR" evidence="3">
    <location>
        <begin position="204"/>
        <end position="238"/>
    </location>
</feature>
<protein>
    <recommendedName>
        <fullName evidence="6">Chlororespiratory reduction 4</fullName>
    </recommendedName>
</protein>
<dbReference type="PANTHER" id="PTHR47926:SF403">
    <property type="entry name" value="PENTACOTRIPEPTIDE-REPEAT REGION OF PRORP DOMAIN-CONTAINING PROTEIN"/>
    <property type="match status" value="1"/>
</dbReference>
<dbReference type="FunFam" id="1.25.40.10:FF:000090">
    <property type="entry name" value="Pentatricopeptide repeat-containing protein, chloroplastic"/>
    <property type="match status" value="1"/>
</dbReference>
<evidence type="ECO:0000256" key="3">
    <source>
        <dbReference type="PROSITE-ProRule" id="PRU00708"/>
    </source>
</evidence>
<name>A0A7N0ZVL6_KALFE</name>
<accession>A0A7N0ZVL6</accession>
<dbReference type="Pfam" id="PF13041">
    <property type="entry name" value="PPR_2"/>
    <property type="match status" value="3"/>
</dbReference>
<dbReference type="NCBIfam" id="TIGR00756">
    <property type="entry name" value="PPR"/>
    <property type="match status" value="7"/>
</dbReference>
<evidence type="ECO:0008006" key="6">
    <source>
        <dbReference type="Google" id="ProtNLM"/>
    </source>
</evidence>
<reference evidence="4" key="1">
    <citation type="submission" date="2021-01" db="UniProtKB">
        <authorList>
            <consortium name="EnsemblPlants"/>
        </authorList>
    </citation>
    <scope>IDENTIFICATION</scope>
</reference>
<sequence>MSCYSVERRVLALLPKCTFEQLRQIHSIILTSSLILHSPISSAFLRRSTEHGEMNYAARIFAQMGSLENRDVTIWNAMIRGYAFNGPLQRCLSLFDQMTQRGLQPNNFTYPFVISVLSQLGLCAEAKQVHCRVVKTGFESNYAVSNSLFDMYFKTKDGLFDARRVFDEMCCKPVESWNRLIDGYGKIEQVESARRLFENMPEKDDVSWNTMISAYARVKDVESATHLFERMPEKNEVSWTSMIGVYGSLGDLDTARAYFDQMPLRNVVSWNSLISCHTQCGKFEEALQLFVQMITDGLSPDGFTFVSVLSACAHLGDLQLGKWIHYLLGDGVQFGVEVRTALMDMYGKCGDVGRAFTIFIKIGNKDIFCWNIMIKSLAIHSRVEDSIELFQSMRDDGLMPNSFTFASVLFACSHGGYVDTGRKIFYSMERDFSMHPELEHYGCFVDLLCRNGLVEEAFSIVRSMTEEPDIPIWGTLLGGCKLINNFNLAQQILACANDLKINKSGLYVLLSNMHAAADHWSEALLARKEMEDNKIRKEIALSSLI</sequence>
<dbReference type="InterPro" id="IPR002885">
    <property type="entry name" value="PPR_rpt"/>
</dbReference>
<dbReference type="Gramene" id="Kaladp0039s0601.1.v1.1">
    <property type="protein sequence ID" value="Kaladp0039s0601.1.v1.1.CDS.1"/>
    <property type="gene ID" value="Kaladp0039s0601.v1.1"/>
</dbReference>
<feature type="repeat" description="PPR" evidence="3">
    <location>
        <begin position="71"/>
        <end position="105"/>
    </location>
</feature>
<dbReference type="Proteomes" id="UP000594263">
    <property type="component" value="Unplaced"/>
</dbReference>
<comment type="similarity">
    <text evidence="1">Belongs to the PPR family. PCMP-H subfamily.</text>
</comment>
<organism evidence="4 5">
    <name type="scientific">Kalanchoe fedtschenkoi</name>
    <name type="common">Lavender scallops</name>
    <name type="synonym">South American air plant</name>
    <dbReference type="NCBI Taxonomy" id="63787"/>
    <lineage>
        <taxon>Eukaryota</taxon>
        <taxon>Viridiplantae</taxon>
        <taxon>Streptophyta</taxon>
        <taxon>Embryophyta</taxon>
        <taxon>Tracheophyta</taxon>
        <taxon>Spermatophyta</taxon>
        <taxon>Magnoliopsida</taxon>
        <taxon>eudicotyledons</taxon>
        <taxon>Gunneridae</taxon>
        <taxon>Pentapetalae</taxon>
        <taxon>Saxifragales</taxon>
        <taxon>Crassulaceae</taxon>
        <taxon>Kalanchoe</taxon>
    </lineage>
</organism>
<dbReference type="OMA" id="TYPYVLN"/>
<dbReference type="GO" id="GO:0003723">
    <property type="term" value="F:RNA binding"/>
    <property type="evidence" value="ECO:0007669"/>
    <property type="project" value="InterPro"/>
</dbReference>